<protein>
    <submittedName>
        <fullName evidence="2">Uncharacterized protein</fullName>
    </submittedName>
</protein>
<sequence length="81" mass="8776">MNKIASILLAAILAIVLLGGFIAILGGSIVGAILFLVGIPFAFPMSTSIVVLFFAVIIVRTIAEKRRQQREMQKYLTPSKD</sequence>
<accession>A0A367W3L3</accession>
<reference evidence="2 3" key="1">
    <citation type="submission" date="2014-07" db="EMBL/GenBank/DDBJ databases">
        <title>Draft genome sequence of Thalassospira profundimaris 35.</title>
        <authorList>
            <person name="Lai Q."/>
            <person name="Shao Z."/>
        </authorList>
    </citation>
    <scope>NUCLEOTIDE SEQUENCE [LARGE SCALE GENOMIC DNA]</scope>
    <source>
        <strain evidence="2 3">35</strain>
    </source>
</reference>
<name>A0A367W3L3_9PROT</name>
<dbReference type="EMBL" id="JPWF01000009">
    <property type="protein sequence ID" value="RCK35028.1"/>
    <property type="molecule type" value="Genomic_DNA"/>
</dbReference>
<evidence type="ECO:0000256" key="1">
    <source>
        <dbReference type="SAM" id="Phobius"/>
    </source>
</evidence>
<dbReference type="OrthoDB" id="7363255at2"/>
<feature type="transmembrane region" description="Helical" evidence="1">
    <location>
        <begin position="7"/>
        <end position="35"/>
    </location>
</feature>
<proteinExistence type="predicted"/>
<feature type="transmembrane region" description="Helical" evidence="1">
    <location>
        <begin position="41"/>
        <end position="63"/>
    </location>
</feature>
<keyword evidence="1" id="KW-0812">Transmembrane</keyword>
<gene>
    <name evidence="2" type="ORF">TH19_15020</name>
</gene>
<organism evidence="2 3">
    <name type="scientific">Thalassospira profundimaris</name>
    <dbReference type="NCBI Taxonomy" id="502049"/>
    <lineage>
        <taxon>Bacteria</taxon>
        <taxon>Pseudomonadati</taxon>
        <taxon>Pseudomonadota</taxon>
        <taxon>Alphaproteobacteria</taxon>
        <taxon>Rhodospirillales</taxon>
        <taxon>Thalassospiraceae</taxon>
        <taxon>Thalassospira</taxon>
    </lineage>
</organism>
<dbReference type="Proteomes" id="UP000253226">
    <property type="component" value="Unassembled WGS sequence"/>
</dbReference>
<dbReference type="AlphaFoldDB" id="A0A367W3L3"/>
<keyword evidence="1" id="KW-0472">Membrane</keyword>
<comment type="caution">
    <text evidence="2">The sequence shown here is derived from an EMBL/GenBank/DDBJ whole genome shotgun (WGS) entry which is preliminary data.</text>
</comment>
<keyword evidence="1" id="KW-1133">Transmembrane helix</keyword>
<dbReference type="RefSeq" id="WP_114103084.1">
    <property type="nucleotide sequence ID" value="NZ_JPWF01000009.1"/>
</dbReference>
<evidence type="ECO:0000313" key="3">
    <source>
        <dbReference type="Proteomes" id="UP000253226"/>
    </source>
</evidence>
<evidence type="ECO:0000313" key="2">
    <source>
        <dbReference type="EMBL" id="RCK35028.1"/>
    </source>
</evidence>